<feature type="domain" description="Thiaminase-2/PQQC" evidence="1">
    <location>
        <begin position="18"/>
        <end position="220"/>
    </location>
</feature>
<dbReference type="Gene3D" id="1.20.910.10">
    <property type="entry name" value="Heme oxygenase-like"/>
    <property type="match status" value="1"/>
</dbReference>
<dbReference type="Proteomes" id="UP000604161">
    <property type="component" value="Unassembled WGS sequence"/>
</dbReference>
<dbReference type="PANTHER" id="PTHR43198">
    <property type="entry name" value="BIFUNCTIONAL TH2 PROTEIN"/>
    <property type="match status" value="1"/>
</dbReference>
<dbReference type="SUPFAM" id="SSF48613">
    <property type="entry name" value="Heme oxygenase-like"/>
    <property type="match status" value="1"/>
</dbReference>
<organism evidence="2 3">
    <name type="scientific">Marinomonas colpomeniae</name>
    <dbReference type="NCBI Taxonomy" id="2774408"/>
    <lineage>
        <taxon>Bacteria</taxon>
        <taxon>Pseudomonadati</taxon>
        <taxon>Pseudomonadota</taxon>
        <taxon>Gammaproteobacteria</taxon>
        <taxon>Oceanospirillales</taxon>
        <taxon>Oceanospirillaceae</taxon>
        <taxon>Marinomonas</taxon>
    </lineage>
</organism>
<keyword evidence="3" id="KW-1185">Reference proteome</keyword>
<dbReference type="CDD" id="cd19367">
    <property type="entry name" value="TenA_C_ScTHI20-like"/>
    <property type="match status" value="1"/>
</dbReference>
<sequence>MTQFNLLQTRLVEPNAAAWKDYTQHSFVEELAKGILPEACFQHYLQQDYLFLKHYARAYALAIYKSDNIADMGPSFTCLQGLIGGELMLHLGYCQEWGLDAQAIEALEEGVATVAYTRFVIDTGVAGDLLDLLVALAPCALGYAEIGTRLYSATSSVPEGNPYWPWVEMYASEDFISSVNNQLSFLEEKLIEIPLDSPRWAKLQRIFCTATKMESAFWQQGLAVNQA</sequence>
<name>A0ABR8P013_9GAMM</name>
<accession>A0ABR8P013</accession>
<reference evidence="2 3" key="1">
    <citation type="submission" date="2020-09" db="EMBL/GenBank/DDBJ databases">
        <title>Marinomonas sp. nov., isolated from the cysticercosis algae of Qingdao, China.</title>
        <authorList>
            <person name="Sun X."/>
        </authorList>
    </citation>
    <scope>NUCLEOTIDE SEQUENCE [LARGE SCALE GENOMIC DNA]</scope>
    <source>
        <strain evidence="2 3">SM2066</strain>
    </source>
</reference>
<dbReference type="InterPro" id="IPR050967">
    <property type="entry name" value="Thiamine_Salvage_TenA"/>
</dbReference>
<proteinExistence type="predicted"/>
<evidence type="ECO:0000313" key="3">
    <source>
        <dbReference type="Proteomes" id="UP000604161"/>
    </source>
</evidence>
<gene>
    <name evidence="2" type="ORF">IF202_11325</name>
</gene>
<dbReference type="InterPro" id="IPR004305">
    <property type="entry name" value="Thiaminase-2/PQQC"/>
</dbReference>
<dbReference type="Pfam" id="PF03070">
    <property type="entry name" value="TENA_THI-4"/>
    <property type="match status" value="1"/>
</dbReference>
<evidence type="ECO:0000313" key="2">
    <source>
        <dbReference type="EMBL" id="MBD5771642.1"/>
    </source>
</evidence>
<dbReference type="InterPro" id="IPR016084">
    <property type="entry name" value="Haem_Oase-like_multi-hlx"/>
</dbReference>
<dbReference type="EMBL" id="JACYFC010000003">
    <property type="protein sequence ID" value="MBD5771642.1"/>
    <property type="molecule type" value="Genomic_DNA"/>
</dbReference>
<dbReference type="RefSeq" id="WP_191595008.1">
    <property type="nucleotide sequence ID" value="NZ_JACYFC010000003.1"/>
</dbReference>
<comment type="caution">
    <text evidence="2">The sequence shown here is derived from an EMBL/GenBank/DDBJ whole genome shotgun (WGS) entry which is preliminary data.</text>
</comment>
<protein>
    <submittedName>
        <fullName evidence="2">TenA family protein</fullName>
    </submittedName>
</protein>
<dbReference type="PANTHER" id="PTHR43198:SF2">
    <property type="entry name" value="SI:CH1073-67J19.1-RELATED"/>
    <property type="match status" value="1"/>
</dbReference>
<evidence type="ECO:0000259" key="1">
    <source>
        <dbReference type="Pfam" id="PF03070"/>
    </source>
</evidence>